<keyword evidence="3" id="KW-0540">Nuclease</keyword>
<dbReference type="Pfam" id="PF02130">
    <property type="entry name" value="YbeY"/>
    <property type="match status" value="1"/>
</dbReference>
<comment type="similarity">
    <text evidence="2">Belongs to the endoribonuclease YbeY family.</text>
</comment>
<dbReference type="NCBIfam" id="TIGR00043">
    <property type="entry name" value="rRNA maturation RNase YbeY"/>
    <property type="match status" value="1"/>
</dbReference>
<dbReference type="GO" id="GO:0046872">
    <property type="term" value="F:metal ion binding"/>
    <property type="evidence" value="ECO:0007669"/>
    <property type="project" value="UniProtKB-KW"/>
</dbReference>
<evidence type="ECO:0000313" key="9">
    <source>
        <dbReference type="Proteomes" id="UP000008743"/>
    </source>
</evidence>
<evidence type="ECO:0000256" key="5">
    <source>
        <dbReference type="ARBA" id="ARBA00022759"/>
    </source>
</evidence>
<evidence type="ECO:0000313" key="8">
    <source>
        <dbReference type="EMBL" id="KJE94950.1"/>
    </source>
</evidence>
<gene>
    <name evidence="8" type="ORF">CAOG_005489</name>
</gene>
<keyword evidence="4" id="KW-0479">Metal-binding</keyword>
<dbReference type="GO" id="GO:0004222">
    <property type="term" value="F:metalloendopeptidase activity"/>
    <property type="evidence" value="ECO:0007669"/>
    <property type="project" value="InterPro"/>
</dbReference>
<sequence>MLDVTSSLRHRLPVSMAMVRQLCGELQAALGLQPRRVALGVHFVGETRMKALVAQAQSHELASAQPPPRSARPTDILAFGNPMDVAADGLHKHPASSLEEMKKCNLAWKSAYGDPVRDIGELFLCPAVIERDCLKDQVTFEGRLPVLLAHGLCHLLGHDHDTMRTSAQMFQLEQQLLQAVSPHTGKLLQPLARYTNESDQLAKH</sequence>
<keyword evidence="6" id="KW-0378">Hydrolase</keyword>
<dbReference type="EMBL" id="KE346368">
    <property type="protein sequence ID" value="KJE94950.1"/>
    <property type="molecule type" value="Genomic_DNA"/>
</dbReference>
<accession>A0A0D2WS75</accession>
<dbReference type="GO" id="GO:0004519">
    <property type="term" value="F:endonuclease activity"/>
    <property type="evidence" value="ECO:0007669"/>
    <property type="project" value="UniProtKB-KW"/>
</dbReference>
<dbReference type="Gene3D" id="3.40.390.30">
    <property type="entry name" value="Metalloproteases ('zincins'), catalytic domain"/>
    <property type="match status" value="1"/>
</dbReference>
<evidence type="ECO:0000256" key="3">
    <source>
        <dbReference type="ARBA" id="ARBA00022722"/>
    </source>
</evidence>
<evidence type="ECO:0000256" key="6">
    <source>
        <dbReference type="ARBA" id="ARBA00022801"/>
    </source>
</evidence>
<dbReference type="AlphaFoldDB" id="A0A0D2WS75"/>
<keyword evidence="9" id="KW-1185">Reference proteome</keyword>
<evidence type="ECO:0000256" key="1">
    <source>
        <dbReference type="ARBA" id="ARBA00001947"/>
    </source>
</evidence>
<name>A0A0D2WS75_CAPO3</name>
<organism evidence="8 9">
    <name type="scientific">Capsaspora owczarzaki (strain ATCC 30864)</name>
    <dbReference type="NCBI Taxonomy" id="595528"/>
    <lineage>
        <taxon>Eukaryota</taxon>
        <taxon>Filasterea</taxon>
        <taxon>Capsaspora</taxon>
    </lineage>
</organism>
<dbReference type="InterPro" id="IPR020549">
    <property type="entry name" value="YbeY_CS"/>
</dbReference>
<dbReference type="SUPFAM" id="SSF55486">
    <property type="entry name" value="Metalloproteases ('zincins'), catalytic domain"/>
    <property type="match status" value="1"/>
</dbReference>
<dbReference type="Proteomes" id="UP000008743">
    <property type="component" value="Unassembled WGS sequence"/>
</dbReference>
<comment type="cofactor">
    <cofactor evidence="1">
        <name>Zn(2+)</name>
        <dbReference type="ChEBI" id="CHEBI:29105"/>
    </cofactor>
</comment>
<reference evidence="9" key="1">
    <citation type="submission" date="2011-02" db="EMBL/GenBank/DDBJ databases">
        <title>The Genome Sequence of Capsaspora owczarzaki ATCC 30864.</title>
        <authorList>
            <person name="Russ C."/>
            <person name="Cuomo C."/>
            <person name="Burger G."/>
            <person name="Gray M.W."/>
            <person name="Holland P.W.H."/>
            <person name="King N."/>
            <person name="Lang F.B.F."/>
            <person name="Roger A.J."/>
            <person name="Ruiz-Trillo I."/>
            <person name="Young S.K."/>
            <person name="Zeng Q."/>
            <person name="Gargeya S."/>
            <person name="Alvarado L."/>
            <person name="Berlin A."/>
            <person name="Chapman S.B."/>
            <person name="Chen Z."/>
            <person name="Freedman E."/>
            <person name="Gellesch M."/>
            <person name="Goldberg J."/>
            <person name="Griggs A."/>
            <person name="Gujja S."/>
            <person name="Heilman E."/>
            <person name="Heiman D."/>
            <person name="Howarth C."/>
            <person name="Mehta T."/>
            <person name="Neiman D."/>
            <person name="Pearson M."/>
            <person name="Roberts A."/>
            <person name="Saif S."/>
            <person name="Shea T."/>
            <person name="Shenoy N."/>
            <person name="Sisk P."/>
            <person name="Stolte C."/>
            <person name="Sykes S."/>
            <person name="White J."/>
            <person name="Yandava C."/>
            <person name="Haas B."/>
            <person name="Nusbaum C."/>
            <person name="Birren B."/>
        </authorList>
    </citation>
    <scope>NUCLEOTIDE SEQUENCE</scope>
    <source>
        <strain evidence="9">ATCC 30864</strain>
    </source>
</reference>
<protein>
    <submittedName>
        <fullName evidence="8">Uncharacterized protein</fullName>
    </submittedName>
</protein>
<dbReference type="GO" id="GO:0006364">
    <property type="term" value="P:rRNA processing"/>
    <property type="evidence" value="ECO:0007669"/>
    <property type="project" value="InterPro"/>
</dbReference>
<dbReference type="RefSeq" id="XP_004346162.1">
    <property type="nucleotide sequence ID" value="XM_004346112.2"/>
</dbReference>
<dbReference type="InParanoid" id="A0A0D2WS75"/>
<keyword evidence="5" id="KW-0255">Endonuclease</keyword>
<keyword evidence="7" id="KW-0862">Zinc</keyword>
<evidence type="ECO:0000256" key="7">
    <source>
        <dbReference type="ARBA" id="ARBA00022833"/>
    </source>
</evidence>
<proteinExistence type="inferred from homology"/>
<dbReference type="STRING" id="595528.A0A0D2WS75"/>
<evidence type="ECO:0000256" key="4">
    <source>
        <dbReference type="ARBA" id="ARBA00022723"/>
    </source>
</evidence>
<dbReference type="PROSITE" id="PS01306">
    <property type="entry name" value="UPF0054"/>
    <property type="match status" value="1"/>
</dbReference>
<dbReference type="InterPro" id="IPR002036">
    <property type="entry name" value="YbeY"/>
</dbReference>
<dbReference type="InterPro" id="IPR023091">
    <property type="entry name" value="MetalPrtase_cat_dom_sf_prd"/>
</dbReference>
<evidence type="ECO:0000256" key="2">
    <source>
        <dbReference type="ARBA" id="ARBA00010875"/>
    </source>
</evidence>